<dbReference type="AlphaFoldDB" id="A0A918WW74"/>
<comment type="caution">
    <text evidence="1">The sequence shown here is derived from an EMBL/GenBank/DDBJ whole genome shotgun (WGS) entry which is preliminary data.</text>
</comment>
<reference evidence="1" key="1">
    <citation type="journal article" date="2014" name="Int. J. Syst. Evol. Microbiol.">
        <title>Complete genome sequence of Corynebacterium casei LMG S-19264T (=DSM 44701T), isolated from a smear-ripened cheese.</title>
        <authorList>
            <consortium name="US DOE Joint Genome Institute (JGI-PGF)"/>
            <person name="Walter F."/>
            <person name="Albersmeier A."/>
            <person name="Kalinowski J."/>
            <person name="Ruckert C."/>
        </authorList>
    </citation>
    <scope>NUCLEOTIDE SEQUENCE</scope>
    <source>
        <strain evidence="1">JCM 4637</strain>
    </source>
</reference>
<accession>A0A918WW74</accession>
<sequence>MVSRERWPRLDPERGVADVTLLILEWLGEQGIGATIRIDAERLAEGRPPWTFAAGGGAVGTGMRADGRTAEECMGRALVPLSKLGVDVPF</sequence>
<evidence type="ECO:0000313" key="1">
    <source>
        <dbReference type="EMBL" id="GHC89849.1"/>
    </source>
</evidence>
<organism evidence="1 2">
    <name type="scientific">Streptomyces finlayi</name>
    <dbReference type="NCBI Taxonomy" id="67296"/>
    <lineage>
        <taxon>Bacteria</taxon>
        <taxon>Bacillati</taxon>
        <taxon>Actinomycetota</taxon>
        <taxon>Actinomycetes</taxon>
        <taxon>Kitasatosporales</taxon>
        <taxon>Streptomycetaceae</taxon>
        <taxon>Streptomyces</taxon>
    </lineage>
</organism>
<name>A0A918WW74_9ACTN</name>
<dbReference type="EMBL" id="BMVC01000004">
    <property type="protein sequence ID" value="GHC89849.1"/>
    <property type="molecule type" value="Genomic_DNA"/>
</dbReference>
<evidence type="ECO:0000313" key="2">
    <source>
        <dbReference type="Proteomes" id="UP000638353"/>
    </source>
</evidence>
<dbReference type="RefSeq" id="WP_189823496.1">
    <property type="nucleotide sequence ID" value="NZ_BMVC01000004.1"/>
</dbReference>
<proteinExistence type="predicted"/>
<gene>
    <name evidence="1" type="ORF">GCM10010334_23350</name>
</gene>
<dbReference type="Proteomes" id="UP000638353">
    <property type="component" value="Unassembled WGS sequence"/>
</dbReference>
<protein>
    <submittedName>
        <fullName evidence="1">Uncharacterized protein</fullName>
    </submittedName>
</protein>
<reference evidence="1" key="2">
    <citation type="submission" date="2020-09" db="EMBL/GenBank/DDBJ databases">
        <authorList>
            <person name="Sun Q."/>
            <person name="Ohkuma M."/>
        </authorList>
    </citation>
    <scope>NUCLEOTIDE SEQUENCE</scope>
    <source>
        <strain evidence="1">JCM 4637</strain>
    </source>
</reference>